<feature type="compositionally biased region" description="Polar residues" evidence="3">
    <location>
        <begin position="1071"/>
        <end position="1081"/>
    </location>
</feature>
<dbReference type="Pfam" id="PF00069">
    <property type="entry name" value="Pkinase"/>
    <property type="match status" value="1"/>
</dbReference>
<feature type="compositionally biased region" description="Low complexity" evidence="3">
    <location>
        <begin position="650"/>
        <end position="666"/>
    </location>
</feature>
<proteinExistence type="predicted"/>
<protein>
    <submittedName>
        <fullName evidence="6">Uncharacterized protein LOC125178169</fullName>
    </submittedName>
</protein>
<dbReference type="SUPFAM" id="SSF56112">
    <property type="entry name" value="Protein kinase-like (PK-like)"/>
    <property type="match status" value="2"/>
</dbReference>
<feature type="compositionally biased region" description="Basic and acidic residues" evidence="3">
    <location>
        <begin position="761"/>
        <end position="783"/>
    </location>
</feature>
<evidence type="ECO:0000313" key="6">
    <source>
        <dbReference type="RefSeq" id="XP_047737260.1"/>
    </source>
</evidence>
<dbReference type="InterPro" id="IPR008271">
    <property type="entry name" value="Ser/Thr_kinase_AS"/>
</dbReference>
<feature type="region of interest" description="Disordered" evidence="3">
    <location>
        <begin position="700"/>
        <end position="724"/>
    </location>
</feature>
<reference evidence="6" key="1">
    <citation type="submission" date="2025-08" db="UniProtKB">
        <authorList>
            <consortium name="RefSeq"/>
        </authorList>
    </citation>
    <scope>IDENTIFICATION</scope>
    <source>
        <tissue evidence="6">Whole organism</tissue>
    </source>
</reference>
<dbReference type="InterPro" id="IPR011009">
    <property type="entry name" value="Kinase-like_dom_sf"/>
</dbReference>
<dbReference type="OrthoDB" id="193931at2759"/>
<feature type="region of interest" description="Disordered" evidence="3">
    <location>
        <begin position="359"/>
        <end position="422"/>
    </location>
</feature>
<keyword evidence="5" id="KW-1185">Reference proteome</keyword>
<dbReference type="RefSeq" id="XP_047737260.1">
    <property type="nucleotide sequence ID" value="XM_047881304.1"/>
</dbReference>
<dbReference type="SMART" id="SM00220">
    <property type="entry name" value="S_TKc"/>
    <property type="match status" value="1"/>
</dbReference>
<evidence type="ECO:0000259" key="4">
    <source>
        <dbReference type="PROSITE" id="PS50011"/>
    </source>
</evidence>
<gene>
    <name evidence="6" type="primary">LOC125178169</name>
</gene>
<feature type="region of interest" description="Disordered" evidence="3">
    <location>
        <begin position="750"/>
        <end position="786"/>
    </location>
</feature>
<accession>A0A979FJT9</accession>
<dbReference type="Gene3D" id="1.10.510.10">
    <property type="entry name" value="Transferase(Phosphotransferase) domain 1"/>
    <property type="match status" value="2"/>
</dbReference>
<feature type="compositionally biased region" description="Polar residues" evidence="3">
    <location>
        <begin position="384"/>
        <end position="394"/>
    </location>
</feature>
<feature type="region of interest" description="Disordered" evidence="3">
    <location>
        <begin position="1339"/>
        <end position="1384"/>
    </location>
</feature>
<feature type="compositionally biased region" description="Low complexity" evidence="3">
    <location>
        <begin position="954"/>
        <end position="963"/>
    </location>
</feature>
<evidence type="ECO:0000256" key="3">
    <source>
        <dbReference type="SAM" id="MobiDB-lite"/>
    </source>
</evidence>
<feature type="compositionally biased region" description="Low complexity" evidence="3">
    <location>
        <begin position="359"/>
        <end position="369"/>
    </location>
</feature>
<dbReference type="GO" id="GO:0004674">
    <property type="term" value="F:protein serine/threonine kinase activity"/>
    <property type="evidence" value="ECO:0007669"/>
    <property type="project" value="TreeGrafter"/>
</dbReference>
<dbReference type="KEGG" id="hazt:125178169"/>
<dbReference type="GeneID" id="125178169"/>
<dbReference type="GO" id="GO:0005524">
    <property type="term" value="F:ATP binding"/>
    <property type="evidence" value="ECO:0007669"/>
    <property type="project" value="UniProtKB-KW"/>
</dbReference>
<dbReference type="PROSITE" id="PS50011">
    <property type="entry name" value="PROTEIN_KINASE_DOM"/>
    <property type="match status" value="1"/>
</dbReference>
<dbReference type="Proteomes" id="UP000694843">
    <property type="component" value="Unplaced"/>
</dbReference>
<feature type="compositionally biased region" description="Basic and acidic residues" evidence="3">
    <location>
        <begin position="938"/>
        <end position="950"/>
    </location>
</feature>
<dbReference type="PROSITE" id="PS00108">
    <property type="entry name" value="PROTEIN_KINASE_ST"/>
    <property type="match status" value="1"/>
</dbReference>
<evidence type="ECO:0000256" key="2">
    <source>
        <dbReference type="ARBA" id="ARBA00022840"/>
    </source>
</evidence>
<name>A0A979FJT9_HYAAZ</name>
<evidence type="ECO:0000256" key="1">
    <source>
        <dbReference type="ARBA" id="ARBA00022741"/>
    </source>
</evidence>
<organism evidence="5 6">
    <name type="scientific">Hyalella azteca</name>
    <name type="common">Amphipod</name>
    <dbReference type="NCBI Taxonomy" id="294128"/>
    <lineage>
        <taxon>Eukaryota</taxon>
        <taxon>Metazoa</taxon>
        <taxon>Ecdysozoa</taxon>
        <taxon>Arthropoda</taxon>
        <taxon>Crustacea</taxon>
        <taxon>Multicrustacea</taxon>
        <taxon>Malacostraca</taxon>
        <taxon>Eumalacostraca</taxon>
        <taxon>Peracarida</taxon>
        <taxon>Amphipoda</taxon>
        <taxon>Senticaudata</taxon>
        <taxon>Talitrida</taxon>
        <taxon>Talitroidea</taxon>
        <taxon>Hyalellidae</taxon>
        <taxon>Hyalella</taxon>
    </lineage>
</organism>
<keyword evidence="1" id="KW-0547">Nucleotide-binding</keyword>
<dbReference type="PANTHER" id="PTHR24346:SF51">
    <property type="entry name" value="PAS DOMAIN-CONTAINING SERINE_THREONINE-PROTEIN KINASE"/>
    <property type="match status" value="1"/>
</dbReference>
<feature type="region of interest" description="Disordered" evidence="3">
    <location>
        <begin position="938"/>
        <end position="972"/>
    </location>
</feature>
<feature type="compositionally biased region" description="Polar residues" evidence="3">
    <location>
        <begin position="750"/>
        <end position="760"/>
    </location>
</feature>
<sequence length="1652" mass="181962">MADTESSDNSNSDLEYGHYYPSNRDLSLGLFKGLSNPAFEYRLSGSCCDDKYYSNLPNFGDADVAGTPVFDFGCSDVSSIGRHRTDTLQSWTTPCWVTTLDLLGEPCYNVWVELRSPTSPPPYTTSSTEGFEGNATASGGVHDVGCPDTRAGPQLGQDSFSAIIFSDEEEALSGHAKWLQKIPVPNAFSEAENAHCNVYSEADDAHCNVFSEAENAHCIVFSQADDAHCNVFSQADDAHCNVYSEADDAHCNVYSQAVDAQCNVFSEAENAHSIVFSQADDAHCIVFSQAVDAHCNVFSQADDAHCNVFSQADDAHCNVFSQAVDAQCNASLYNDALCRPALDENSCVGNTTSNEQIQYSEESQYEASSCADVTTETEDDSEMSSHVTTKSLTDGASDGTSKDEANTSGDTTTGSSGSSGEDYTIQEVCRPHQGRGCRLGRHQVTELDEVCAAVAGVYSQHYGLLQEIGRVSVLDVFDNVDFVQLVMEKFGAGLDLFEFIERDPVLEEPLAAHIFSQLMLYIPPERFSIKLIDFGSATYRRRDGHLFSQFAGTVEYCSPELLSALLYLREVGVLHRDIKDENVIINERFSIKLIDFGSATYRRRDGHLFSQFAGTVEYCSPEVLLGNKLEVLQDDEDLQQDEGLQHNSGSPSTLTSDSDVSSQSSLDDITSAVLQGSGNCSGNKFEDGFSTMSAISSDWSEATESNSSGRRKAAKSTKSPDDLDASKLQDLNVLKIEKLIVYEQRKIPKQTGTKNKNNPRIKSDAAKKENVDGETSSRAEKQLQDVSSCRNEAVRLSYSPVGSGMSPLSMSLFEDASKVYQNVSSIARVDDFRDDTRFRKTKSGARKRIRNYHARNNCNKGRVGHRRSRSKNFPKDQAYIKPEQEAHMAEEFELNEIETVASESFENISEVSDVQPSGCGSTSTAADSSWEAERFCGDPWVEGKDGAREEDTSESFSDSTNTSGNSHDMATVKRVSTPDLPCLVADDEGAAIETTERPLLSRSDPGPSLGLPLSAGLNVTNTWPFVPSVSCTFNSHSLPEPRRQQKISISESSCHRTSQSETQAAYPPPVSNSECVNQEPNFQLGPYSGRQPTIPSYSLTASYSLPYQNKLGYTYENKISDQFTGLHKVDKTLNSDVCLEMNHVRTSTNIDEVARESYFSSMGLLKSFSSDCITENYDENGLVSIEHHPELAVDNQSLPSIDPVNSIYSQAPKNSDNNGSLDVSVGSFSDINELSNLEDLSFSPYISEAHPRFKSSEKREEQIRNVDNPNFALYSAEQILKQKLVLPSNGLSFSPRAFDEDSSAFISHVKPLDLNKYIDLEERPKRSVDRKSSNFSASYLPLSPKFKSGRKNSDPQETCSFKRDERSRQMNYNSGQSMEGAADLSNSWDDHAVQRPSLHSNHFLPSELTSQTKLSKEETFDNAVLTPRSRSFQQGPAHFSASTFSEHTQKLISGDHIAASPRPFSQILSGRDVSDVVADFRFQSKPPQDFRGHTASITRHVPDLIAMTKLLGEMTSDVSQQLCGEVDSSVGYHTLPGKFKDGHGKGLESTNEAFDGFVNSFSRKSSSAPTSSELLHPDDVKWLYRDEIPARDKNECLRKNALETRPANPHGTSSFDIRGPRTNMSRAENGLSHRSLELLRNELLSTAWLILP</sequence>
<feature type="compositionally biased region" description="Polar residues" evidence="3">
    <location>
        <begin position="1046"/>
        <end position="1063"/>
    </location>
</feature>
<feature type="compositionally biased region" description="Low complexity" evidence="3">
    <location>
        <begin position="407"/>
        <end position="420"/>
    </location>
</feature>
<feature type="region of interest" description="Disordered" evidence="3">
    <location>
        <begin position="1035"/>
        <end position="1089"/>
    </location>
</feature>
<dbReference type="InterPro" id="IPR000719">
    <property type="entry name" value="Prot_kinase_dom"/>
</dbReference>
<feature type="region of interest" description="Disordered" evidence="3">
    <location>
        <begin position="641"/>
        <end position="666"/>
    </location>
</feature>
<dbReference type="GO" id="GO:0045719">
    <property type="term" value="P:negative regulation of glycogen biosynthetic process"/>
    <property type="evidence" value="ECO:0007669"/>
    <property type="project" value="TreeGrafter"/>
</dbReference>
<dbReference type="PANTHER" id="PTHR24346">
    <property type="entry name" value="MAP/MICROTUBULE AFFINITY-REGULATING KINASE"/>
    <property type="match status" value="1"/>
</dbReference>
<dbReference type="GO" id="GO:0005829">
    <property type="term" value="C:cytosol"/>
    <property type="evidence" value="ECO:0007669"/>
    <property type="project" value="TreeGrafter"/>
</dbReference>
<dbReference type="GO" id="GO:0035556">
    <property type="term" value="P:intracellular signal transduction"/>
    <property type="evidence" value="ECO:0007669"/>
    <property type="project" value="TreeGrafter"/>
</dbReference>
<dbReference type="GO" id="GO:0005634">
    <property type="term" value="C:nucleus"/>
    <property type="evidence" value="ECO:0007669"/>
    <property type="project" value="TreeGrafter"/>
</dbReference>
<keyword evidence="2" id="KW-0067">ATP-binding</keyword>
<evidence type="ECO:0000313" key="5">
    <source>
        <dbReference type="Proteomes" id="UP000694843"/>
    </source>
</evidence>
<feature type="domain" description="Protein kinase" evidence="4">
    <location>
        <begin position="386"/>
        <end position="813"/>
    </location>
</feature>